<feature type="region of interest" description="Disordered" evidence="1">
    <location>
        <begin position="1049"/>
        <end position="1080"/>
    </location>
</feature>
<dbReference type="STRING" id="3818.A0A444Z4J5"/>
<protein>
    <recommendedName>
        <fullName evidence="4">DUF863 domain-containing protein</fullName>
    </recommendedName>
</protein>
<feature type="region of interest" description="Disordered" evidence="1">
    <location>
        <begin position="996"/>
        <end position="1033"/>
    </location>
</feature>
<evidence type="ECO:0000313" key="3">
    <source>
        <dbReference type="Proteomes" id="UP000289738"/>
    </source>
</evidence>
<dbReference type="AlphaFoldDB" id="A0A444Z4J5"/>
<feature type="region of interest" description="Disordered" evidence="1">
    <location>
        <begin position="160"/>
        <end position="183"/>
    </location>
</feature>
<dbReference type="InterPro" id="IPR008581">
    <property type="entry name" value="DUF863_pln"/>
</dbReference>
<dbReference type="Gramene" id="arahy.Tifrunner.gnm2.ann2.Ah15g272900.1">
    <property type="protein sequence ID" value="arahy.Tifrunner.gnm2.ann2.Ah15g272900.1-CDS"/>
    <property type="gene ID" value="arahy.Tifrunner.gnm2.ann2.Ah15g272900"/>
</dbReference>
<keyword evidence="3" id="KW-1185">Reference proteome</keyword>
<feature type="region of interest" description="Disordered" evidence="1">
    <location>
        <begin position="794"/>
        <end position="832"/>
    </location>
</feature>
<sequence length="1080" mass="119787">MGTKVQNFSGYYSMRDLNEESSSCGWPLLYGENKALTNGQYYNNYLPSSTTADACSVYDKDFVKQMMLEHEATFKSQVYELHRLYRIQRDLMNEVKRKELHKNHIPVEASYSTCPLASQITTEDGQKSHISDFLVGSSTCAKTSASAIEGIHTPLGSIKGIGKESKPFPSTNGSSSKDVELLESRPSKVRRRMFDLQLPADEYIDTEESEKFNDEKFSGPAMFLPDRNGNNGKERVEKLFCGNDGKTVTLGETSKSEQCLGRNGLVDLNEPVQVEETNDSPYVELRNHDPCQVATECSEQSATKKKTQFFGSSRDHFLNSHQGTDSWVQSNGYLENNGNGKGWIPSVADTGRVKSNLQSIPQVLKLEKPHLSSQTMQDGHSKVHESTSDYLIGQSKADLWRERTVNALDIDERNHEYTVNRHPSLFAVTPSSDLSKSWSNLASSWEMANGNLNQKLISVQKPPFLKALDALSRSSQSHQSNGVLEASWPLNINSKPDPGFHCDVPVQNGFYAGLSSYCSKEPSTNISSISYDRLNHDNDCKIIPQHFLNNLSSKSYKGSNSNCNDVKTGKGIDLNVLLSNGSSMDGEKEHEDHVVLPWLRAKTMCKNEVENADRCITIGESSFSHVASKSNKGKSGHQGASGTFLHIVPSVSGSNEIEQRRMKLSEFSGNKKILGVPIFDIPHVSPKKEVSSNTPPSMPIRNPCDLEPAENSRKTRIFDINLPCDNAACEDAAALELDEVVTETIVTKERSSTSKPNSRIQIDLNLSMSDDEASLMSIPSANEKVHTEIDLEAHAVPETEEDTITEEKQLETSLSSGEGPEEKVEQPQQPQDELMRNAAEAIFALSLVPCDQVDGVMCSLLESPMQDPLSWFADLISSSKDNLESTCDDSRGKDGEDNEGCSTIVLEELDYFESMTLKLTETKEEDYMPKPIVPEDLKVEETTQLLPTRARKGPARRGRQRRDFQRDILPGLASLSRHEVTEDLQIFGGLMRATGHSWHSGLTRRNSSRNGCGRGRRKAQVNPSPPPPSVANETCTPLIQQLNNIEVGLEDRSLTGWGKTTRRPRRQRCPAGNPPSIPLT</sequence>
<dbReference type="Pfam" id="PF05904">
    <property type="entry name" value="DUF863"/>
    <property type="match status" value="1"/>
</dbReference>
<dbReference type="PANTHER" id="PTHR33167">
    <property type="entry name" value="TRANSCRIPTION FACTOR, PUTATIVE (DUF863)-RELATED"/>
    <property type="match status" value="1"/>
</dbReference>
<comment type="caution">
    <text evidence="2">The sequence shown here is derived from an EMBL/GenBank/DDBJ whole genome shotgun (WGS) entry which is preliminary data.</text>
</comment>
<gene>
    <name evidence="2" type="ORF">Ahy_B05g077184</name>
</gene>
<feature type="region of interest" description="Disordered" evidence="1">
    <location>
        <begin position="209"/>
        <end position="229"/>
    </location>
</feature>
<dbReference type="Proteomes" id="UP000289738">
    <property type="component" value="Chromosome B05"/>
</dbReference>
<reference evidence="2 3" key="1">
    <citation type="submission" date="2019-01" db="EMBL/GenBank/DDBJ databases">
        <title>Sequencing of cultivated peanut Arachis hypogaea provides insights into genome evolution and oil improvement.</title>
        <authorList>
            <person name="Chen X."/>
        </authorList>
    </citation>
    <scope>NUCLEOTIDE SEQUENCE [LARGE SCALE GENOMIC DNA]</scope>
    <source>
        <strain evidence="3">cv. Fuhuasheng</strain>
        <tissue evidence="2">Leaves</tissue>
    </source>
</reference>
<name>A0A444Z4J5_ARAHY</name>
<evidence type="ECO:0000313" key="2">
    <source>
        <dbReference type="EMBL" id="RYR09095.1"/>
    </source>
</evidence>
<dbReference type="EMBL" id="SDMP01000015">
    <property type="protein sequence ID" value="RYR09095.1"/>
    <property type="molecule type" value="Genomic_DNA"/>
</dbReference>
<evidence type="ECO:0008006" key="4">
    <source>
        <dbReference type="Google" id="ProtNLM"/>
    </source>
</evidence>
<evidence type="ECO:0000256" key="1">
    <source>
        <dbReference type="SAM" id="MobiDB-lite"/>
    </source>
</evidence>
<proteinExistence type="predicted"/>
<organism evidence="2 3">
    <name type="scientific">Arachis hypogaea</name>
    <name type="common">Peanut</name>
    <dbReference type="NCBI Taxonomy" id="3818"/>
    <lineage>
        <taxon>Eukaryota</taxon>
        <taxon>Viridiplantae</taxon>
        <taxon>Streptophyta</taxon>
        <taxon>Embryophyta</taxon>
        <taxon>Tracheophyta</taxon>
        <taxon>Spermatophyta</taxon>
        <taxon>Magnoliopsida</taxon>
        <taxon>eudicotyledons</taxon>
        <taxon>Gunneridae</taxon>
        <taxon>Pentapetalae</taxon>
        <taxon>rosids</taxon>
        <taxon>fabids</taxon>
        <taxon>Fabales</taxon>
        <taxon>Fabaceae</taxon>
        <taxon>Papilionoideae</taxon>
        <taxon>50 kb inversion clade</taxon>
        <taxon>dalbergioids sensu lato</taxon>
        <taxon>Dalbergieae</taxon>
        <taxon>Pterocarpus clade</taxon>
        <taxon>Arachis</taxon>
    </lineage>
</organism>
<dbReference type="SMR" id="A0A444Z4J5"/>
<accession>A0A444Z4J5</accession>
<dbReference type="PANTHER" id="PTHR33167:SF37">
    <property type="entry name" value="DUF863 FAMILY PROTEIN"/>
    <property type="match status" value="1"/>
</dbReference>